<feature type="region of interest" description="Disordered" evidence="1">
    <location>
        <begin position="72"/>
        <end position="95"/>
    </location>
</feature>
<organism evidence="2 3">
    <name type="scientific">Ilyodon furcidens</name>
    <name type="common">goldbreast splitfin</name>
    <dbReference type="NCBI Taxonomy" id="33524"/>
    <lineage>
        <taxon>Eukaryota</taxon>
        <taxon>Metazoa</taxon>
        <taxon>Chordata</taxon>
        <taxon>Craniata</taxon>
        <taxon>Vertebrata</taxon>
        <taxon>Euteleostomi</taxon>
        <taxon>Actinopterygii</taxon>
        <taxon>Neopterygii</taxon>
        <taxon>Teleostei</taxon>
        <taxon>Neoteleostei</taxon>
        <taxon>Acanthomorphata</taxon>
        <taxon>Ovalentaria</taxon>
        <taxon>Atherinomorphae</taxon>
        <taxon>Cyprinodontiformes</taxon>
        <taxon>Goodeidae</taxon>
        <taxon>Ilyodon</taxon>
    </lineage>
</organism>
<gene>
    <name evidence="2" type="ORF">ILYODFUR_007792</name>
</gene>
<evidence type="ECO:0000313" key="2">
    <source>
        <dbReference type="EMBL" id="MEQ2224471.1"/>
    </source>
</evidence>
<feature type="non-terminal residue" evidence="2">
    <location>
        <position position="1"/>
    </location>
</feature>
<reference evidence="2 3" key="1">
    <citation type="submission" date="2021-06" db="EMBL/GenBank/DDBJ databases">
        <authorList>
            <person name="Palmer J.M."/>
        </authorList>
    </citation>
    <scope>NUCLEOTIDE SEQUENCE [LARGE SCALE GENOMIC DNA]</scope>
    <source>
        <strain evidence="3">if_2019</strain>
        <tissue evidence="2">Muscle</tissue>
    </source>
</reference>
<feature type="compositionally biased region" description="Polar residues" evidence="1">
    <location>
        <begin position="77"/>
        <end position="87"/>
    </location>
</feature>
<sequence length="143" mass="15635">PEQRNSTLFLSPLSYPKPVNATLPFCVGNASISVIDSPGIEGGKCCGWVPGPPGHLFPISCRGGLELREQKEREGVVSQTPSAAQTSPHKRWENRRRGPQVALFNMSVLIATQLKIDTSTSSRRVRGPFSMHGTMWGEVCIYV</sequence>
<evidence type="ECO:0000256" key="1">
    <source>
        <dbReference type="SAM" id="MobiDB-lite"/>
    </source>
</evidence>
<dbReference type="Proteomes" id="UP001482620">
    <property type="component" value="Unassembled WGS sequence"/>
</dbReference>
<accession>A0ABV0SWI8</accession>
<evidence type="ECO:0000313" key="3">
    <source>
        <dbReference type="Proteomes" id="UP001482620"/>
    </source>
</evidence>
<protein>
    <submittedName>
        <fullName evidence="2">Uncharacterized protein</fullName>
    </submittedName>
</protein>
<keyword evidence="3" id="KW-1185">Reference proteome</keyword>
<proteinExistence type="predicted"/>
<comment type="caution">
    <text evidence="2">The sequence shown here is derived from an EMBL/GenBank/DDBJ whole genome shotgun (WGS) entry which is preliminary data.</text>
</comment>
<name>A0ABV0SWI8_9TELE</name>
<dbReference type="EMBL" id="JAHRIQ010012093">
    <property type="protein sequence ID" value="MEQ2224471.1"/>
    <property type="molecule type" value="Genomic_DNA"/>
</dbReference>